<proteinExistence type="predicted"/>
<accession>A0A2U2DFK5</accession>
<evidence type="ECO:0000256" key="1">
    <source>
        <dbReference type="SAM" id="MobiDB-lite"/>
    </source>
</evidence>
<evidence type="ECO:0000313" key="3">
    <source>
        <dbReference type="EMBL" id="PWE52097.1"/>
    </source>
</evidence>
<dbReference type="EMBL" id="QFBC01000037">
    <property type="protein sequence ID" value="PWE52097.1"/>
    <property type="molecule type" value="Genomic_DNA"/>
</dbReference>
<dbReference type="AlphaFoldDB" id="A0A2U2DFK5"/>
<reference evidence="3 4" key="1">
    <citation type="submission" date="2018-05" db="EMBL/GenBank/DDBJ databases">
        <title>The draft genome of strain NS-104.</title>
        <authorList>
            <person name="Hang P."/>
            <person name="Jiang J."/>
        </authorList>
    </citation>
    <scope>NUCLEOTIDE SEQUENCE [LARGE SCALE GENOMIC DNA]</scope>
    <source>
        <strain evidence="3 4">NS-104</strain>
    </source>
</reference>
<feature type="chain" id="PRO_5015583282" evidence="2">
    <location>
        <begin position="21"/>
        <end position="101"/>
    </location>
</feature>
<dbReference type="Proteomes" id="UP000245252">
    <property type="component" value="Unassembled WGS sequence"/>
</dbReference>
<evidence type="ECO:0000313" key="4">
    <source>
        <dbReference type="Proteomes" id="UP000245252"/>
    </source>
</evidence>
<gene>
    <name evidence="3" type="ORF">DEM27_32825</name>
</gene>
<feature type="signal peptide" evidence="2">
    <location>
        <begin position="1"/>
        <end position="20"/>
    </location>
</feature>
<protein>
    <submittedName>
        <fullName evidence="3">Uncharacterized protein</fullName>
    </submittedName>
</protein>
<comment type="caution">
    <text evidence="3">The sequence shown here is derived from an EMBL/GenBank/DDBJ whole genome shotgun (WGS) entry which is preliminary data.</text>
</comment>
<keyword evidence="2" id="KW-0732">Signal</keyword>
<evidence type="ECO:0000256" key="2">
    <source>
        <dbReference type="SAM" id="SignalP"/>
    </source>
</evidence>
<organism evidence="3 4">
    <name type="scientific">Metarhizobium album</name>
    <dbReference type="NCBI Taxonomy" id="2182425"/>
    <lineage>
        <taxon>Bacteria</taxon>
        <taxon>Pseudomonadati</taxon>
        <taxon>Pseudomonadota</taxon>
        <taxon>Alphaproteobacteria</taxon>
        <taxon>Hyphomicrobiales</taxon>
        <taxon>Rhizobiaceae</taxon>
        <taxon>Metarhizobium</taxon>
    </lineage>
</organism>
<keyword evidence="4" id="KW-1185">Reference proteome</keyword>
<sequence>MLKTILAATFAFAMASSAMAQEGEAGSGGKGDSPAKPWTEEMNDTFFSDTNMTMRDEADVKARWEKLNPEMQEQVKADCKTMKFEVAGGMEGACKWVNATK</sequence>
<dbReference type="RefSeq" id="WP_109462429.1">
    <property type="nucleotide sequence ID" value="NZ_QFBC01000037.1"/>
</dbReference>
<name>A0A2U2DFK5_9HYPH</name>
<feature type="region of interest" description="Disordered" evidence="1">
    <location>
        <begin position="21"/>
        <end position="41"/>
    </location>
</feature>